<dbReference type="PANTHER" id="PTHR10245:SF15">
    <property type="entry name" value="ENDOTHELIAL DIFFERENTIATION-RELATED FACTOR 1"/>
    <property type="match status" value="1"/>
</dbReference>
<dbReference type="InterPro" id="IPR013729">
    <property type="entry name" value="MBF1_N"/>
</dbReference>
<dbReference type="Proteomes" id="UP000046395">
    <property type="component" value="Unassembled WGS sequence"/>
</dbReference>
<evidence type="ECO:0000256" key="4">
    <source>
        <dbReference type="SAM" id="MobiDB-lite"/>
    </source>
</evidence>
<evidence type="ECO:0000256" key="2">
    <source>
        <dbReference type="ARBA" id="ARBA00023125"/>
    </source>
</evidence>
<evidence type="ECO:0000313" key="7">
    <source>
        <dbReference type="WBParaSite" id="TMUE_2000009016.1"/>
    </source>
</evidence>
<dbReference type="Gene3D" id="1.10.260.40">
    <property type="entry name" value="lambda repressor-like DNA-binding domains"/>
    <property type="match status" value="1"/>
</dbReference>
<dbReference type="Pfam" id="PF08523">
    <property type="entry name" value="MBF1"/>
    <property type="match status" value="1"/>
</dbReference>
<evidence type="ECO:0000256" key="1">
    <source>
        <dbReference type="ARBA" id="ARBA00023015"/>
    </source>
</evidence>
<evidence type="ECO:0000256" key="3">
    <source>
        <dbReference type="ARBA" id="ARBA00023163"/>
    </source>
</evidence>
<protein>
    <submittedName>
        <fullName evidence="7">HTH cro/C1-type domain-containing protein</fullName>
    </submittedName>
</protein>
<sequence length="155" mass="17328">MQSNTGWDTVTVLRKRQPKPSEARGEQAIRTAQQRGVEVETTRKFNAATNKQHVMTKSATKLDKETEAQHIDTVGIEVGRIIQKGRQTKKWTQADLARQINEKQNVINEYESGRAVVNQQILAKIERAIGLKLRGKDKGAVLETKTGGKAKGQPR</sequence>
<dbReference type="GO" id="GO:0003677">
    <property type="term" value="F:DNA binding"/>
    <property type="evidence" value="ECO:0007669"/>
    <property type="project" value="UniProtKB-KW"/>
</dbReference>
<dbReference type="PROSITE" id="PS50943">
    <property type="entry name" value="HTH_CROC1"/>
    <property type="match status" value="1"/>
</dbReference>
<dbReference type="PANTHER" id="PTHR10245">
    <property type="entry name" value="ENDOTHELIAL DIFFERENTIATION-RELATED FACTOR 1 MULTIPROTEIN BRIDGING FACTOR 1"/>
    <property type="match status" value="1"/>
</dbReference>
<evidence type="ECO:0000259" key="5">
    <source>
        <dbReference type="PROSITE" id="PS50943"/>
    </source>
</evidence>
<dbReference type="CDD" id="cd00093">
    <property type="entry name" value="HTH_XRE"/>
    <property type="match status" value="1"/>
</dbReference>
<dbReference type="SMART" id="SM00530">
    <property type="entry name" value="HTH_XRE"/>
    <property type="match status" value="1"/>
</dbReference>
<keyword evidence="1" id="KW-0805">Transcription regulation</keyword>
<feature type="domain" description="HTH cro/C1-type" evidence="5">
    <location>
        <begin position="82"/>
        <end position="136"/>
    </location>
</feature>
<organism evidence="6 7">
    <name type="scientific">Trichuris muris</name>
    <name type="common">Mouse whipworm</name>
    <dbReference type="NCBI Taxonomy" id="70415"/>
    <lineage>
        <taxon>Eukaryota</taxon>
        <taxon>Metazoa</taxon>
        <taxon>Ecdysozoa</taxon>
        <taxon>Nematoda</taxon>
        <taxon>Enoplea</taxon>
        <taxon>Dorylaimia</taxon>
        <taxon>Trichinellida</taxon>
        <taxon>Trichuridae</taxon>
        <taxon>Trichuris</taxon>
    </lineage>
</organism>
<keyword evidence="3" id="KW-0804">Transcription</keyword>
<dbReference type="SUPFAM" id="SSF47413">
    <property type="entry name" value="lambda repressor-like DNA-binding domains"/>
    <property type="match status" value="1"/>
</dbReference>
<name>A0A5S6QNT8_TRIMR</name>
<dbReference type="GO" id="GO:0005634">
    <property type="term" value="C:nucleus"/>
    <property type="evidence" value="ECO:0007669"/>
    <property type="project" value="TreeGrafter"/>
</dbReference>
<dbReference type="Pfam" id="PF01381">
    <property type="entry name" value="HTH_3"/>
    <property type="match status" value="1"/>
</dbReference>
<dbReference type="STRING" id="70415.A0A5S6QNT8"/>
<dbReference type="AlphaFoldDB" id="A0A5S6QNT8"/>
<reference evidence="7" key="1">
    <citation type="submission" date="2019-12" db="UniProtKB">
        <authorList>
            <consortium name="WormBaseParasite"/>
        </authorList>
    </citation>
    <scope>IDENTIFICATION</scope>
</reference>
<accession>A0A5S6QNT8</accession>
<dbReference type="WBParaSite" id="TMUE_2000009016.1">
    <property type="protein sequence ID" value="TMUE_2000009016.1"/>
    <property type="gene ID" value="WBGene00293793"/>
</dbReference>
<dbReference type="InterPro" id="IPR001387">
    <property type="entry name" value="Cro/C1-type_HTH"/>
</dbReference>
<keyword evidence="6" id="KW-1185">Reference proteome</keyword>
<dbReference type="InterPro" id="IPR010982">
    <property type="entry name" value="Lambda_DNA-bd_dom_sf"/>
</dbReference>
<evidence type="ECO:0000313" key="6">
    <source>
        <dbReference type="Proteomes" id="UP000046395"/>
    </source>
</evidence>
<feature type="region of interest" description="Disordered" evidence="4">
    <location>
        <begin position="1"/>
        <end position="37"/>
    </location>
</feature>
<keyword evidence="2" id="KW-0238">DNA-binding</keyword>
<proteinExistence type="predicted"/>